<name>A0AAE1DIU5_9GAST</name>
<sequence>RSPRLSSSPFPNPPNLAVSLPSRQTLSIACPPAPASNPP</sequence>
<dbReference type="Proteomes" id="UP001283361">
    <property type="component" value="Unassembled WGS sequence"/>
</dbReference>
<keyword evidence="2" id="KW-1185">Reference proteome</keyword>
<gene>
    <name evidence="1" type="ORF">RRG08_051249</name>
</gene>
<dbReference type="EMBL" id="JAWDGP010003630">
    <property type="protein sequence ID" value="KAK3772334.1"/>
    <property type="molecule type" value="Genomic_DNA"/>
</dbReference>
<organism evidence="1 2">
    <name type="scientific">Elysia crispata</name>
    <name type="common">lettuce slug</name>
    <dbReference type="NCBI Taxonomy" id="231223"/>
    <lineage>
        <taxon>Eukaryota</taxon>
        <taxon>Metazoa</taxon>
        <taxon>Spiralia</taxon>
        <taxon>Lophotrochozoa</taxon>
        <taxon>Mollusca</taxon>
        <taxon>Gastropoda</taxon>
        <taxon>Heterobranchia</taxon>
        <taxon>Euthyneura</taxon>
        <taxon>Panpulmonata</taxon>
        <taxon>Sacoglossa</taxon>
        <taxon>Placobranchoidea</taxon>
        <taxon>Plakobranchidae</taxon>
        <taxon>Elysia</taxon>
    </lineage>
</organism>
<proteinExistence type="predicted"/>
<evidence type="ECO:0000313" key="1">
    <source>
        <dbReference type="EMBL" id="KAK3772334.1"/>
    </source>
</evidence>
<dbReference type="AlphaFoldDB" id="A0AAE1DIU5"/>
<evidence type="ECO:0000313" key="2">
    <source>
        <dbReference type="Proteomes" id="UP001283361"/>
    </source>
</evidence>
<feature type="non-terminal residue" evidence="1">
    <location>
        <position position="1"/>
    </location>
</feature>
<protein>
    <submittedName>
        <fullName evidence="1">Uncharacterized protein</fullName>
    </submittedName>
</protein>
<accession>A0AAE1DIU5</accession>
<comment type="caution">
    <text evidence="1">The sequence shown here is derived from an EMBL/GenBank/DDBJ whole genome shotgun (WGS) entry which is preliminary data.</text>
</comment>
<reference evidence="1" key="1">
    <citation type="journal article" date="2023" name="G3 (Bethesda)">
        <title>A reference genome for the long-term kleptoplast-retaining sea slug Elysia crispata morphotype clarki.</title>
        <authorList>
            <person name="Eastman K.E."/>
            <person name="Pendleton A.L."/>
            <person name="Shaikh M.A."/>
            <person name="Suttiyut T."/>
            <person name="Ogas R."/>
            <person name="Tomko P."/>
            <person name="Gavelis G."/>
            <person name="Widhalm J.R."/>
            <person name="Wisecaver J.H."/>
        </authorList>
    </citation>
    <scope>NUCLEOTIDE SEQUENCE</scope>
    <source>
        <strain evidence="1">ECLA1</strain>
    </source>
</reference>